<evidence type="ECO:0000313" key="9">
    <source>
        <dbReference type="Proteomes" id="UP000727407"/>
    </source>
</evidence>
<dbReference type="SUPFAM" id="SSF49842">
    <property type="entry name" value="TNF-like"/>
    <property type="match status" value="1"/>
</dbReference>
<feature type="non-terminal residue" evidence="8">
    <location>
        <position position="167"/>
    </location>
</feature>
<feature type="domain" description="THD" evidence="7">
    <location>
        <begin position="78"/>
        <end position="167"/>
    </location>
</feature>
<dbReference type="GO" id="GO:0005164">
    <property type="term" value="F:tumor necrosis factor receptor binding"/>
    <property type="evidence" value="ECO:0007669"/>
    <property type="project" value="InterPro"/>
</dbReference>
<keyword evidence="3" id="KW-0202">Cytokine</keyword>
<sequence length="167" mass="18979">MKTRRNLLVQKTLMVLVLLSFCGLAVEGYFIYNLHMANSNSTTNGELPKTAAQKGENNIPKPVTKKPKPPTILPPPKPLAHLAARNKPENEGIMKWNDDGQSILHKLEYRDGKLIVQNEGYYYVYSKLTYSAEGHFSQTVEKNTTRYMGGSIKLLEYRRHDLNSVNK</sequence>
<evidence type="ECO:0000256" key="1">
    <source>
        <dbReference type="ARBA" id="ARBA00004370"/>
    </source>
</evidence>
<reference evidence="8" key="1">
    <citation type="submission" date="2020-07" db="EMBL/GenBank/DDBJ databases">
        <title>Clarias magur genome sequencing, assembly and annotation.</title>
        <authorList>
            <person name="Kushwaha B."/>
            <person name="Kumar R."/>
            <person name="Das P."/>
            <person name="Joshi C.G."/>
            <person name="Kumar D."/>
            <person name="Nagpure N.S."/>
            <person name="Pandey M."/>
            <person name="Agarwal S."/>
            <person name="Srivastava S."/>
            <person name="Singh M."/>
            <person name="Sahoo L."/>
            <person name="Jayasankar P."/>
            <person name="Meher P.K."/>
            <person name="Koringa P.G."/>
            <person name="Iquebal M.A."/>
            <person name="Das S.P."/>
            <person name="Bit A."/>
            <person name="Patnaik S."/>
            <person name="Patel N."/>
            <person name="Shah T.M."/>
            <person name="Hinsu A."/>
            <person name="Jena J.K."/>
        </authorList>
    </citation>
    <scope>NUCLEOTIDE SEQUENCE</scope>
    <source>
        <strain evidence="8">CIFAMagur01</strain>
        <tissue evidence="8">Testis</tissue>
    </source>
</reference>
<evidence type="ECO:0000256" key="3">
    <source>
        <dbReference type="ARBA" id="ARBA00022514"/>
    </source>
</evidence>
<dbReference type="Gene3D" id="2.60.120.40">
    <property type="match status" value="1"/>
</dbReference>
<evidence type="ECO:0000256" key="4">
    <source>
        <dbReference type="ARBA" id="ARBA00023136"/>
    </source>
</evidence>
<evidence type="ECO:0000256" key="6">
    <source>
        <dbReference type="SAM" id="Phobius"/>
    </source>
</evidence>
<dbReference type="GO" id="GO:0016020">
    <property type="term" value="C:membrane"/>
    <property type="evidence" value="ECO:0007669"/>
    <property type="project" value="UniProtKB-SubCell"/>
</dbReference>
<evidence type="ECO:0000313" key="8">
    <source>
        <dbReference type="EMBL" id="KAF5903639.1"/>
    </source>
</evidence>
<dbReference type="PROSITE" id="PS50049">
    <property type="entry name" value="THD_2"/>
    <property type="match status" value="1"/>
</dbReference>
<dbReference type="Proteomes" id="UP000727407">
    <property type="component" value="Unassembled WGS sequence"/>
</dbReference>
<evidence type="ECO:0000259" key="7">
    <source>
        <dbReference type="PROSITE" id="PS50049"/>
    </source>
</evidence>
<proteinExistence type="inferred from homology"/>
<dbReference type="GO" id="GO:0006955">
    <property type="term" value="P:immune response"/>
    <property type="evidence" value="ECO:0007669"/>
    <property type="project" value="InterPro"/>
</dbReference>
<gene>
    <name evidence="8" type="ORF">DAT39_006611</name>
</gene>
<dbReference type="InterPro" id="IPR008983">
    <property type="entry name" value="Tumour_necrosis_fac-like_dom"/>
</dbReference>
<keyword evidence="4 6" id="KW-0472">Membrane</keyword>
<keyword evidence="6" id="KW-1133">Transmembrane helix</keyword>
<protein>
    <submittedName>
        <fullName evidence="8">Tumor necrosis factor ligand superfamily member 14-like</fullName>
    </submittedName>
</protein>
<feature type="region of interest" description="Disordered" evidence="5">
    <location>
        <begin position="45"/>
        <end position="77"/>
    </location>
</feature>
<comment type="similarity">
    <text evidence="2">Belongs to the tumor necrosis factor family.</text>
</comment>
<comment type="subcellular location">
    <subcellularLocation>
        <location evidence="1">Membrane</location>
    </subcellularLocation>
</comment>
<dbReference type="PANTHER" id="PTHR11471:SF34">
    <property type="entry name" value="TUMOR NECROSIS FACTOR LIGAND SUPERFAMILY MEMBER 14"/>
    <property type="match status" value="1"/>
</dbReference>
<keyword evidence="6" id="KW-0812">Transmembrane</keyword>
<dbReference type="EMBL" id="QNUK01000070">
    <property type="protein sequence ID" value="KAF5903639.1"/>
    <property type="molecule type" value="Genomic_DNA"/>
</dbReference>
<evidence type="ECO:0000256" key="2">
    <source>
        <dbReference type="ARBA" id="ARBA00008670"/>
    </source>
</evidence>
<organism evidence="8 9">
    <name type="scientific">Clarias magur</name>
    <name type="common">Asian catfish</name>
    <name type="synonym">Macropteronotus magur</name>
    <dbReference type="NCBI Taxonomy" id="1594786"/>
    <lineage>
        <taxon>Eukaryota</taxon>
        <taxon>Metazoa</taxon>
        <taxon>Chordata</taxon>
        <taxon>Craniata</taxon>
        <taxon>Vertebrata</taxon>
        <taxon>Euteleostomi</taxon>
        <taxon>Actinopterygii</taxon>
        <taxon>Neopterygii</taxon>
        <taxon>Teleostei</taxon>
        <taxon>Ostariophysi</taxon>
        <taxon>Siluriformes</taxon>
        <taxon>Clariidae</taxon>
        <taxon>Clarias</taxon>
    </lineage>
</organism>
<dbReference type="Pfam" id="PF00229">
    <property type="entry name" value="TNF"/>
    <property type="match status" value="1"/>
</dbReference>
<dbReference type="GO" id="GO:0005615">
    <property type="term" value="C:extracellular space"/>
    <property type="evidence" value="ECO:0007669"/>
    <property type="project" value="UniProtKB-KW"/>
</dbReference>
<feature type="transmembrane region" description="Helical" evidence="6">
    <location>
        <begin position="12"/>
        <end position="32"/>
    </location>
</feature>
<keyword evidence="9" id="KW-1185">Reference proteome</keyword>
<dbReference type="AlphaFoldDB" id="A0A8J4UKW3"/>
<evidence type="ECO:0000256" key="5">
    <source>
        <dbReference type="SAM" id="MobiDB-lite"/>
    </source>
</evidence>
<dbReference type="OrthoDB" id="6072476at2759"/>
<dbReference type="PANTHER" id="PTHR11471">
    <property type="entry name" value="TUMOR NECROSIS FACTOR FAMILY MEMBER"/>
    <property type="match status" value="1"/>
</dbReference>
<dbReference type="InterPro" id="IPR006052">
    <property type="entry name" value="TNF_dom"/>
</dbReference>
<dbReference type="GO" id="GO:0005125">
    <property type="term" value="F:cytokine activity"/>
    <property type="evidence" value="ECO:0007669"/>
    <property type="project" value="UniProtKB-KW"/>
</dbReference>
<name>A0A8J4UKW3_CLAMG</name>
<accession>A0A8J4UKW3</accession>
<comment type="caution">
    <text evidence="8">The sequence shown here is derived from an EMBL/GenBank/DDBJ whole genome shotgun (WGS) entry which is preliminary data.</text>
</comment>